<dbReference type="Gene3D" id="3.40.1280.10">
    <property type="match status" value="1"/>
</dbReference>
<dbReference type="AlphaFoldDB" id="A0A7K3WUJ0"/>
<keyword evidence="10" id="KW-1185">Reference proteome</keyword>
<evidence type="ECO:0000313" key="10">
    <source>
        <dbReference type="Proteomes" id="UP000486602"/>
    </source>
</evidence>
<dbReference type="Pfam" id="PF00588">
    <property type="entry name" value="SpoU_methylase"/>
    <property type="match status" value="1"/>
</dbReference>
<comment type="caution">
    <text evidence="7">Lacks conserved residue(s) required for the propagation of feature annotation.</text>
</comment>
<dbReference type="HAMAP" id="MF_02060">
    <property type="entry name" value="tRNA_methyltr_TrmH"/>
    <property type="match status" value="1"/>
</dbReference>
<dbReference type="PANTHER" id="PTHR43453">
    <property type="entry name" value="RRNA METHYLASE-LIKE"/>
    <property type="match status" value="1"/>
</dbReference>
<dbReference type="PANTHER" id="PTHR43453:SF1">
    <property type="entry name" value="TRNA_RRNA METHYLTRANSFERASE SPOU TYPE DOMAIN-CONTAINING PROTEIN"/>
    <property type="match status" value="1"/>
</dbReference>
<keyword evidence="4 7" id="KW-0949">S-adenosyl-L-methionine</keyword>
<protein>
    <recommendedName>
        <fullName evidence="7">tRNA (guanosine(18)-2'-O)-methyltransferase</fullName>
        <ecNumber evidence="7">2.1.1.34</ecNumber>
    </recommendedName>
    <alternativeName>
        <fullName evidence="7">tRNA [Gm18] methyltransferase</fullName>
    </alternativeName>
</protein>
<evidence type="ECO:0000256" key="7">
    <source>
        <dbReference type="HAMAP-Rule" id="MF_02060"/>
    </source>
</evidence>
<evidence type="ECO:0000259" key="8">
    <source>
        <dbReference type="Pfam" id="PF00588"/>
    </source>
</evidence>
<name>A0A7K3WUJ0_9FLAO</name>
<comment type="similarity">
    <text evidence="7">Belongs to the class IV-like SAM-binding methyltransferase superfamily. RNA methyltransferase TrmH family.</text>
</comment>
<dbReference type="CDD" id="cd18092">
    <property type="entry name" value="SpoU-like_TrmH"/>
    <property type="match status" value="1"/>
</dbReference>
<evidence type="ECO:0000256" key="2">
    <source>
        <dbReference type="ARBA" id="ARBA00022603"/>
    </source>
</evidence>
<dbReference type="EC" id="2.1.1.34" evidence="7"/>
<evidence type="ECO:0000256" key="4">
    <source>
        <dbReference type="ARBA" id="ARBA00022691"/>
    </source>
</evidence>
<dbReference type="InterPro" id="IPR001537">
    <property type="entry name" value="SpoU_MeTrfase"/>
</dbReference>
<keyword evidence="6 7" id="KW-0694">RNA-binding</keyword>
<evidence type="ECO:0000256" key="6">
    <source>
        <dbReference type="ARBA" id="ARBA00022884"/>
    </source>
</evidence>
<dbReference type="EMBL" id="JAAGVY010000049">
    <property type="protein sequence ID" value="NEN25343.1"/>
    <property type="molecule type" value="Genomic_DNA"/>
</dbReference>
<gene>
    <name evidence="7" type="primary">trmH</name>
    <name evidence="9" type="ORF">G3O08_17745</name>
</gene>
<comment type="caution">
    <text evidence="9">The sequence shown here is derived from an EMBL/GenBank/DDBJ whole genome shotgun (WGS) entry which is preliminary data.</text>
</comment>
<reference evidence="9 10" key="1">
    <citation type="submission" date="2020-02" db="EMBL/GenBank/DDBJ databases">
        <title>Out from the shadows clarifying the taxonomy of the family Cryomorphaceae and related taxa by utilizing the GTDB taxonomic framework.</title>
        <authorList>
            <person name="Bowman J.P."/>
        </authorList>
    </citation>
    <scope>NUCLEOTIDE SEQUENCE [LARGE SCALE GENOMIC DNA]</scope>
    <source>
        <strain evidence="9 10">QSSC 1-22</strain>
    </source>
</reference>
<evidence type="ECO:0000256" key="3">
    <source>
        <dbReference type="ARBA" id="ARBA00022679"/>
    </source>
</evidence>
<sequence length="223" mass="25972">MNREFLEYVLQFLSDNKQDLFHEIIEQRTRYATVVLEDLYQPHNASAVMRSCDCFGIQDVHVIEKRNKWSTSPDVEQGSSKWINIKRYNTPGKNNTIECLQTLKGKGYKLVATTPHTEMTINTLPIDEPVALIFGTEKSGVSSDVLDQSDYHIKIPMYGFTESFNISVAAAICMHTIRERLKDSELTWQLSENEKIETMLHWCSKTLDRYEKYEKVFLERHKP</sequence>
<comment type="function">
    <text evidence="7">Catalyzes the 2'-O methylation of guanosine at position 18 in tRNA.</text>
</comment>
<accession>A0A7K3WUJ0</accession>
<organism evidence="9 10">
    <name type="scientific">Cryomorpha ignava</name>
    <dbReference type="NCBI Taxonomy" id="101383"/>
    <lineage>
        <taxon>Bacteria</taxon>
        <taxon>Pseudomonadati</taxon>
        <taxon>Bacteroidota</taxon>
        <taxon>Flavobacteriia</taxon>
        <taxon>Flavobacteriales</taxon>
        <taxon>Cryomorphaceae</taxon>
        <taxon>Cryomorpha</taxon>
    </lineage>
</organism>
<dbReference type="RefSeq" id="WP_163286799.1">
    <property type="nucleotide sequence ID" value="NZ_JAAGVY010000049.1"/>
</dbReference>
<dbReference type="GO" id="GO:0000049">
    <property type="term" value="F:tRNA binding"/>
    <property type="evidence" value="ECO:0007669"/>
    <property type="project" value="UniProtKB-UniRule"/>
</dbReference>
<keyword evidence="3 7" id="KW-0808">Transferase</keyword>
<comment type="catalytic activity">
    <reaction evidence="7">
        <text>guanosine(18) in tRNA + S-adenosyl-L-methionine = 2'-O-methylguanosine(18) in tRNA + S-adenosyl-L-homocysteine + H(+)</text>
        <dbReference type="Rhea" id="RHEA:20077"/>
        <dbReference type="Rhea" id="RHEA-COMP:10190"/>
        <dbReference type="Rhea" id="RHEA-COMP:10192"/>
        <dbReference type="ChEBI" id="CHEBI:15378"/>
        <dbReference type="ChEBI" id="CHEBI:57856"/>
        <dbReference type="ChEBI" id="CHEBI:59789"/>
        <dbReference type="ChEBI" id="CHEBI:74269"/>
        <dbReference type="ChEBI" id="CHEBI:74445"/>
        <dbReference type="EC" id="2.1.1.34"/>
    </reaction>
</comment>
<evidence type="ECO:0000256" key="5">
    <source>
        <dbReference type="ARBA" id="ARBA00022694"/>
    </source>
</evidence>
<dbReference type="Proteomes" id="UP000486602">
    <property type="component" value="Unassembled WGS sequence"/>
</dbReference>
<dbReference type="InterPro" id="IPR029028">
    <property type="entry name" value="Alpha/beta_knot_MTases"/>
</dbReference>
<evidence type="ECO:0000313" key="9">
    <source>
        <dbReference type="EMBL" id="NEN25343.1"/>
    </source>
</evidence>
<feature type="domain" description="tRNA/rRNA methyltransferase SpoU type" evidence="8">
    <location>
        <begin position="33"/>
        <end position="175"/>
    </location>
</feature>
<dbReference type="InterPro" id="IPR033671">
    <property type="entry name" value="TrmH"/>
</dbReference>
<dbReference type="GO" id="GO:0002938">
    <property type="term" value="P:tRNA guanine ribose methylation"/>
    <property type="evidence" value="ECO:0007669"/>
    <property type="project" value="UniProtKB-UniRule"/>
</dbReference>
<keyword evidence="5 7" id="KW-0819">tRNA processing</keyword>
<proteinExistence type="inferred from homology"/>
<keyword evidence="2 7" id="KW-0489">Methyltransferase</keyword>
<dbReference type="GO" id="GO:0141100">
    <property type="term" value="F:tRNA (guanine(18)-2'-O)-methyltransferase activity"/>
    <property type="evidence" value="ECO:0007669"/>
    <property type="project" value="UniProtKB-UniRule"/>
</dbReference>
<dbReference type="SUPFAM" id="SSF75217">
    <property type="entry name" value="alpha/beta knot"/>
    <property type="match status" value="1"/>
</dbReference>
<feature type="binding site" evidence="7">
    <location>
        <position position="113"/>
    </location>
    <ligand>
        <name>S-adenosyl-L-methionine</name>
        <dbReference type="ChEBI" id="CHEBI:59789"/>
    </ligand>
</feature>
<dbReference type="InterPro" id="IPR029026">
    <property type="entry name" value="tRNA_m1G_MTases_N"/>
</dbReference>
<evidence type="ECO:0000256" key="1">
    <source>
        <dbReference type="ARBA" id="ARBA00022555"/>
    </source>
</evidence>
<keyword evidence="1 7" id="KW-0820">tRNA-binding</keyword>
<feature type="binding site" evidence="7">
    <location>
        <position position="155"/>
    </location>
    <ligand>
        <name>S-adenosyl-L-methionine</name>
        <dbReference type="ChEBI" id="CHEBI:59789"/>
    </ligand>
</feature>